<dbReference type="InterPro" id="IPR015615">
    <property type="entry name" value="TGF-beta-rel"/>
</dbReference>
<gene>
    <name evidence="9" type="ORF">ABEB36_011164</name>
</gene>
<dbReference type="InterPro" id="IPR001839">
    <property type="entry name" value="TGF-b_C"/>
</dbReference>
<dbReference type="SMART" id="SM00204">
    <property type="entry name" value="TGFB"/>
    <property type="match status" value="1"/>
</dbReference>
<name>A0ABD1EF23_HYPHA</name>
<dbReference type="PANTHER" id="PTHR11848">
    <property type="entry name" value="TGF-BETA FAMILY"/>
    <property type="match status" value="1"/>
</dbReference>
<evidence type="ECO:0000256" key="2">
    <source>
        <dbReference type="ARBA" id="ARBA00006656"/>
    </source>
</evidence>
<keyword evidence="5" id="KW-1015">Disulfide bond</keyword>
<dbReference type="EMBL" id="JBDJPC010000008">
    <property type="protein sequence ID" value="KAL1493021.1"/>
    <property type="molecule type" value="Genomic_DNA"/>
</dbReference>
<dbReference type="Gene3D" id="2.60.120.970">
    <property type="match status" value="1"/>
</dbReference>
<dbReference type="InterPro" id="IPR029034">
    <property type="entry name" value="Cystine-knot_cytokine"/>
</dbReference>
<evidence type="ECO:0000259" key="8">
    <source>
        <dbReference type="PROSITE" id="PS51362"/>
    </source>
</evidence>
<keyword evidence="4 6" id="KW-0339">Growth factor</keyword>
<dbReference type="Pfam" id="PF00019">
    <property type="entry name" value="TGF_beta"/>
    <property type="match status" value="1"/>
</dbReference>
<feature type="chain" id="PRO_5044751104" description="TGF-beta family profile domain-containing protein" evidence="7">
    <location>
        <begin position="27"/>
        <end position="342"/>
    </location>
</feature>
<evidence type="ECO:0000256" key="7">
    <source>
        <dbReference type="SAM" id="SignalP"/>
    </source>
</evidence>
<organism evidence="9 10">
    <name type="scientific">Hypothenemus hampei</name>
    <name type="common">Coffee berry borer</name>
    <dbReference type="NCBI Taxonomy" id="57062"/>
    <lineage>
        <taxon>Eukaryota</taxon>
        <taxon>Metazoa</taxon>
        <taxon>Ecdysozoa</taxon>
        <taxon>Arthropoda</taxon>
        <taxon>Hexapoda</taxon>
        <taxon>Insecta</taxon>
        <taxon>Pterygota</taxon>
        <taxon>Neoptera</taxon>
        <taxon>Endopterygota</taxon>
        <taxon>Coleoptera</taxon>
        <taxon>Polyphaga</taxon>
        <taxon>Cucujiformia</taxon>
        <taxon>Curculionidae</taxon>
        <taxon>Scolytinae</taxon>
        <taxon>Hypothenemus</taxon>
    </lineage>
</organism>
<dbReference type="GO" id="GO:0005576">
    <property type="term" value="C:extracellular region"/>
    <property type="evidence" value="ECO:0007669"/>
    <property type="project" value="UniProtKB-SubCell"/>
</dbReference>
<dbReference type="PROSITE" id="PS00250">
    <property type="entry name" value="TGF_BETA_1"/>
    <property type="match status" value="1"/>
</dbReference>
<dbReference type="Pfam" id="PF00688">
    <property type="entry name" value="TGFb_propeptide"/>
    <property type="match status" value="1"/>
</dbReference>
<evidence type="ECO:0000256" key="1">
    <source>
        <dbReference type="ARBA" id="ARBA00004613"/>
    </source>
</evidence>
<comment type="caution">
    <text evidence="9">The sequence shown here is derived from an EMBL/GenBank/DDBJ whole genome shotgun (WGS) entry which is preliminary data.</text>
</comment>
<evidence type="ECO:0000256" key="6">
    <source>
        <dbReference type="RuleBase" id="RU000354"/>
    </source>
</evidence>
<feature type="domain" description="TGF-beta family profile" evidence="8">
    <location>
        <begin position="205"/>
        <end position="342"/>
    </location>
</feature>
<dbReference type="InterPro" id="IPR017948">
    <property type="entry name" value="TGFb_CS"/>
</dbReference>
<protein>
    <recommendedName>
        <fullName evidence="8">TGF-beta family profile domain-containing protein</fullName>
    </recommendedName>
</protein>
<feature type="signal peptide" evidence="7">
    <location>
        <begin position="1"/>
        <end position="26"/>
    </location>
</feature>
<dbReference type="SUPFAM" id="SSF57501">
    <property type="entry name" value="Cystine-knot cytokines"/>
    <property type="match status" value="1"/>
</dbReference>
<sequence length="342" mass="39069">MGCYFRAKKVFWSSFIVVFMSSFTFAHPDSGKFLSDLGIDVFPDRAKINISLQEYTRVISDFLNSRDMSFEPVPSLRVYKLDNLIKHHRPQQHIKMIFPIGITTDQIESASLRLLMPPQQENPTIANVQIYQILGTRRKRLLTEDTFNLSRNLSKWCEVNVTEAVASWTEGSKNLGLELTCESCSNNLNPEIAAITALVHPQGRRIKRSPKKGRTDCSARHQTGKGKKKCCRHDMMVTFTKLGFNEMKDIVEPKNYEAGYCHGMCPPNYNFATNHSRIQGLMHQLDKSYFKQFKNKTSIVPKTCCAPSKLGDLEILIVSSHDPTKLKVEKWHNMRVLECACS</sequence>
<dbReference type="InterPro" id="IPR001111">
    <property type="entry name" value="TGF-b_propeptide"/>
</dbReference>
<keyword evidence="3" id="KW-0964">Secreted</keyword>
<dbReference type="AlphaFoldDB" id="A0ABD1EF23"/>
<comment type="subcellular location">
    <subcellularLocation>
        <location evidence="1">Secreted</location>
    </subcellularLocation>
</comment>
<evidence type="ECO:0000256" key="4">
    <source>
        <dbReference type="ARBA" id="ARBA00023030"/>
    </source>
</evidence>
<dbReference type="PROSITE" id="PS51362">
    <property type="entry name" value="TGF_BETA_2"/>
    <property type="match status" value="1"/>
</dbReference>
<accession>A0ABD1EF23</accession>
<evidence type="ECO:0000256" key="3">
    <source>
        <dbReference type="ARBA" id="ARBA00022525"/>
    </source>
</evidence>
<evidence type="ECO:0000313" key="9">
    <source>
        <dbReference type="EMBL" id="KAL1493021.1"/>
    </source>
</evidence>
<evidence type="ECO:0000313" key="10">
    <source>
        <dbReference type="Proteomes" id="UP001566132"/>
    </source>
</evidence>
<dbReference type="GO" id="GO:0008083">
    <property type="term" value="F:growth factor activity"/>
    <property type="evidence" value="ECO:0007669"/>
    <property type="project" value="UniProtKB-KW"/>
</dbReference>
<evidence type="ECO:0000256" key="5">
    <source>
        <dbReference type="ARBA" id="ARBA00023157"/>
    </source>
</evidence>
<proteinExistence type="inferred from homology"/>
<dbReference type="Proteomes" id="UP001566132">
    <property type="component" value="Unassembled WGS sequence"/>
</dbReference>
<keyword evidence="7" id="KW-0732">Signal</keyword>
<dbReference type="Gene3D" id="2.10.90.10">
    <property type="entry name" value="Cystine-knot cytokines"/>
    <property type="match status" value="1"/>
</dbReference>
<comment type="similarity">
    <text evidence="2 6">Belongs to the TGF-beta family.</text>
</comment>
<keyword evidence="10" id="KW-1185">Reference proteome</keyword>
<reference evidence="9 10" key="1">
    <citation type="submission" date="2024-05" db="EMBL/GenBank/DDBJ databases">
        <title>Genetic variation in Jamaican populations of the coffee berry borer (Hypothenemus hampei).</title>
        <authorList>
            <person name="Errbii M."/>
            <person name="Myrie A."/>
        </authorList>
    </citation>
    <scope>NUCLEOTIDE SEQUENCE [LARGE SCALE GENOMIC DNA]</scope>
    <source>
        <strain evidence="9">JA-Hopewell-2020-01-JO</strain>
        <tissue evidence="9">Whole body</tissue>
    </source>
</reference>
<dbReference type="PANTHER" id="PTHR11848:SF119">
    <property type="entry name" value="TGF-BETA FAMILY PROFILE DOMAIN-CONTAINING PROTEIN"/>
    <property type="match status" value="1"/>
</dbReference>